<evidence type="ECO:0000313" key="7">
    <source>
        <dbReference type="EMBL" id="KGB99338.1"/>
    </source>
</evidence>
<keyword evidence="3 4" id="KW-0975">Bacterial flagellum</keyword>
<evidence type="ECO:0000259" key="6">
    <source>
        <dbReference type="Pfam" id="PF22692"/>
    </source>
</evidence>
<evidence type="ECO:0000256" key="3">
    <source>
        <dbReference type="ARBA" id="ARBA00023143"/>
    </source>
</evidence>
<dbReference type="InterPro" id="IPR020013">
    <property type="entry name" value="Flagellar_FlgE/F/G"/>
</dbReference>
<dbReference type="InterPro" id="IPR053967">
    <property type="entry name" value="LlgE_F_G-like_D1"/>
</dbReference>
<comment type="caution">
    <text evidence="7">The sequence shown here is derived from an EMBL/GenBank/DDBJ whole genome shotgun (WGS) entry which is preliminary data.</text>
</comment>
<sequence>MDDLMTLATGLISRETRRVETAAQNVANVATPGYKRQIAFDEAVSAHRSAGSLDAIAAMLPRPRVATDFSPGKLVHTGNPLDLSIAGPGFFEVTTPSGPAYTRLGSFQRDADGRLVTARGWVLQAAGGGDVVLRSNDWHIERDGTVIDGGNPVAVIRVATFTDRARLTRVGNELFVADGATAFDADRPQIAQGFVESSNAAVGNDMVQVMEAMRRVEAGQKLVHSYDDMIGAVLQRLGDM</sequence>
<dbReference type="Pfam" id="PF06429">
    <property type="entry name" value="Flg_bbr_C"/>
    <property type="match status" value="1"/>
</dbReference>
<dbReference type="AlphaFoldDB" id="A0AA89CJB4"/>
<dbReference type="PANTHER" id="PTHR30435">
    <property type="entry name" value="FLAGELLAR PROTEIN"/>
    <property type="match status" value="1"/>
</dbReference>
<feature type="domain" description="Flagellar basal-body/hook protein C-terminal" evidence="5">
    <location>
        <begin position="191"/>
        <end position="235"/>
    </location>
</feature>
<evidence type="ECO:0000256" key="4">
    <source>
        <dbReference type="RuleBase" id="RU362116"/>
    </source>
</evidence>
<dbReference type="GO" id="GO:0071978">
    <property type="term" value="P:bacterial-type flagellum-dependent swarming motility"/>
    <property type="evidence" value="ECO:0007669"/>
    <property type="project" value="TreeGrafter"/>
</dbReference>
<gene>
    <name evidence="7" type="ORF">DM43_3087</name>
</gene>
<evidence type="ECO:0000256" key="2">
    <source>
        <dbReference type="ARBA" id="ARBA00009677"/>
    </source>
</evidence>
<dbReference type="InterPro" id="IPR037925">
    <property type="entry name" value="FlgE/F/G-like"/>
</dbReference>
<dbReference type="EMBL" id="JPGD01000005">
    <property type="protein sequence ID" value="KGB99338.1"/>
    <property type="molecule type" value="Genomic_DNA"/>
</dbReference>
<evidence type="ECO:0000313" key="8">
    <source>
        <dbReference type="Proteomes" id="UP000029575"/>
    </source>
</evidence>
<comment type="subcellular location">
    <subcellularLocation>
        <location evidence="1 4">Bacterial flagellum basal body</location>
    </subcellularLocation>
</comment>
<organism evidence="7 8">
    <name type="scientific">Burkholderia cepacia</name>
    <name type="common">Pseudomonas cepacia</name>
    <dbReference type="NCBI Taxonomy" id="292"/>
    <lineage>
        <taxon>Bacteria</taxon>
        <taxon>Pseudomonadati</taxon>
        <taxon>Pseudomonadota</taxon>
        <taxon>Betaproteobacteria</taxon>
        <taxon>Burkholderiales</taxon>
        <taxon>Burkholderiaceae</taxon>
        <taxon>Burkholderia</taxon>
        <taxon>Burkholderia cepacia complex</taxon>
    </lineage>
</organism>
<accession>A0AA89CJB4</accession>
<keyword evidence="7" id="KW-0282">Flagellum</keyword>
<comment type="similarity">
    <text evidence="2 4">Belongs to the flagella basal body rod proteins family.</text>
</comment>
<dbReference type="PANTHER" id="PTHR30435:SF19">
    <property type="entry name" value="FLAGELLAR BASAL-BODY ROD PROTEIN FLGG"/>
    <property type="match status" value="1"/>
</dbReference>
<keyword evidence="7" id="KW-0969">Cilium</keyword>
<protein>
    <submittedName>
        <fullName evidence="7">Flagellar hook-basal body family protein</fullName>
    </submittedName>
</protein>
<keyword evidence="7" id="KW-0966">Cell projection</keyword>
<dbReference type="Pfam" id="PF22692">
    <property type="entry name" value="LlgE_F_G_D1"/>
    <property type="match status" value="1"/>
</dbReference>
<proteinExistence type="inferred from homology"/>
<evidence type="ECO:0000256" key="1">
    <source>
        <dbReference type="ARBA" id="ARBA00004117"/>
    </source>
</evidence>
<dbReference type="SUPFAM" id="SSF117143">
    <property type="entry name" value="Flagellar hook protein flgE"/>
    <property type="match status" value="1"/>
</dbReference>
<dbReference type="GO" id="GO:0009425">
    <property type="term" value="C:bacterial-type flagellum basal body"/>
    <property type="evidence" value="ECO:0007669"/>
    <property type="project" value="UniProtKB-SubCell"/>
</dbReference>
<reference evidence="7 8" key="1">
    <citation type="submission" date="2014-06" db="EMBL/GenBank/DDBJ databases">
        <authorList>
            <person name="Bishop-Lilly K.A."/>
            <person name="Broomall S.M."/>
            <person name="Chain P.S."/>
            <person name="Chertkov O."/>
            <person name="Coyne S.R."/>
            <person name="Daligault H.E."/>
            <person name="Davenport K.W."/>
            <person name="Erkkila T."/>
            <person name="Frey K.G."/>
            <person name="Gibbons H.S."/>
            <person name="Gu W."/>
            <person name="Jaissle J."/>
            <person name="Johnson S.L."/>
            <person name="Koroleva G.I."/>
            <person name="Ladner J.T."/>
            <person name="Lo C.-C."/>
            <person name="Minogue T.D."/>
            <person name="Munk C."/>
            <person name="Palacios G.F."/>
            <person name="Redden C.L."/>
            <person name="Rosenzweig C.N."/>
            <person name="Scholz M.B."/>
            <person name="Teshima H."/>
            <person name="Xu Y."/>
        </authorList>
    </citation>
    <scope>NUCLEOTIDE SEQUENCE [LARGE SCALE GENOMIC DNA]</scope>
    <source>
        <strain evidence="7 8">DWS 37UF10B-2</strain>
    </source>
</reference>
<feature type="domain" description="Flagellar hook protein FlgE/F/G-like D1" evidence="6">
    <location>
        <begin position="85"/>
        <end position="146"/>
    </location>
</feature>
<dbReference type="InterPro" id="IPR010930">
    <property type="entry name" value="Flg_bb/hook_C_dom"/>
</dbReference>
<name>A0AA89CJB4_BURCE</name>
<dbReference type="Proteomes" id="UP000029575">
    <property type="component" value="Unassembled WGS sequence"/>
</dbReference>
<evidence type="ECO:0000259" key="5">
    <source>
        <dbReference type="Pfam" id="PF06429"/>
    </source>
</evidence>
<dbReference type="NCBIfam" id="TIGR03506">
    <property type="entry name" value="FlgEFG_subfam"/>
    <property type="match status" value="1"/>
</dbReference>
<dbReference type="RefSeq" id="WP_034206891.1">
    <property type="nucleotide sequence ID" value="NZ_KN150854.1"/>
</dbReference>